<keyword evidence="6" id="KW-0029">Amino-acid transport</keyword>
<evidence type="ECO:0000256" key="1">
    <source>
        <dbReference type="ARBA" id="ARBA00004429"/>
    </source>
</evidence>
<keyword evidence="4" id="KW-0997">Cell inner membrane</keyword>
<evidence type="ECO:0000256" key="9">
    <source>
        <dbReference type="SAM" id="Phobius"/>
    </source>
</evidence>
<feature type="transmembrane region" description="Helical" evidence="9">
    <location>
        <begin position="311"/>
        <end position="330"/>
    </location>
</feature>
<evidence type="ECO:0000256" key="5">
    <source>
        <dbReference type="ARBA" id="ARBA00022692"/>
    </source>
</evidence>
<dbReference type="InterPro" id="IPR013059">
    <property type="entry name" value="Trp_tyr_transpt"/>
</dbReference>
<feature type="transmembrane region" description="Helical" evidence="9">
    <location>
        <begin position="210"/>
        <end position="229"/>
    </location>
</feature>
<comment type="caution">
    <text evidence="10">The sequence shown here is derived from an EMBL/GenBank/DDBJ whole genome shotgun (WGS) entry which is preliminary data.</text>
</comment>
<dbReference type="PRINTS" id="PR00166">
    <property type="entry name" value="AROAAPRMEASE"/>
</dbReference>
<evidence type="ECO:0000313" key="11">
    <source>
        <dbReference type="Proteomes" id="UP000054877"/>
    </source>
</evidence>
<gene>
    <name evidence="10" type="ORF">Lspi_0710</name>
</gene>
<comment type="subcellular location">
    <subcellularLocation>
        <location evidence="1">Cell inner membrane</location>
        <topology evidence="1">Multi-pass membrane protein</topology>
    </subcellularLocation>
</comment>
<dbReference type="InterPro" id="IPR018227">
    <property type="entry name" value="Amino_acid_transport_2"/>
</dbReference>
<evidence type="ECO:0000256" key="2">
    <source>
        <dbReference type="ARBA" id="ARBA00022448"/>
    </source>
</evidence>
<feature type="transmembrane region" description="Helical" evidence="9">
    <location>
        <begin position="179"/>
        <end position="198"/>
    </location>
</feature>
<dbReference type="PANTHER" id="PTHR46997">
    <property type="entry name" value="LOW AFFINITY TRYPTOPHAN PERMEASE-RELATED"/>
    <property type="match status" value="1"/>
</dbReference>
<keyword evidence="3" id="KW-1003">Cell membrane</keyword>
<dbReference type="STRING" id="452.Lspi_0710"/>
<dbReference type="Proteomes" id="UP000054877">
    <property type="component" value="Unassembled WGS sequence"/>
</dbReference>
<keyword evidence="8 9" id="KW-0472">Membrane</keyword>
<dbReference type="GO" id="GO:0003333">
    <property type="term" value="P:amino acid transmembrane transport"/>
    <property type="evidence" value="ECO:0007669"/>
    <property type="project" value="InterPro"/>
</dbReference>
<sequence length="398" mass="42998">MKSRFIGGILLIVGTSIGAGMLALPVANAATGFWQSSLFLLLCWAIMTMGALYIVEANLYLPPGKHMVSMAASTLGAPGLLLAWLSYLFLLYTLLSAYISGGADVFGSLFAKAGIPVDEWVASTLFTLIFGLVVYGGIRRVDLLNRGLMFGKLAAYLILVILIAPHIEFHHYAGGHIRYIAGTVMILITSFGFAIIVPNLRDYFNDDIKTLKRVVLIGSFIPLLCYLAWDAVILGSLPAQGEDGLAALLHDEHTTSSLANILATTVNSMFINSLFNFFTSICMLTAFLGVALCLISFLADGLRAEQRGKQGAGLFVLTFVPPLLIVLFYPGAYIYALNYAGIFCVILLLILPALMVLFGRKKFTPRYQVPGGQWGPLIVIGLSILLLLNALGQLIGVF</sequence>
<reference evidence="10 11" key="1">
    <citation type="submission" date="2015-11" db="EMBL/GenBank/DDBJ databases">
        <title>Genomic analysis of 38 Legionella species identifies large and diverse effector repertoires.</title>
        <authorList>
            <person name="Burstein D."/>
            <person name="Amaro F."/>
            <person name="Zusman T."/>
            <person name="Lifshitz Z."/>
            <person name="Cohen O."/>
            <person name="Gilbert J.A."/>
            <person name="Pupko T."/>
            <person name="Shuman H.A."/>
            <person name="Segal G."/>
        </authorList>
    </citation>
    <scope>NUCLEOTIDE SEQUENCE [LARGE SCALE GENOMIC DNA]</scope>
    <source>
        <strain evidence="10 11">Mt.St.Helens-9</strain>
    </source>
</reference>
<evidence type="ECO:0000256" key="8">
    <source>
        <dbReference type="ARBA" id="ARBA00023136"/>
    </source>
</evidence>
<dbReference type="OrthoDB" id="18749at2"/>
<evidence type="ECO:0000256" key="3">
    <source>
        <dbReference type="ARBA" id="ARBA00022475"/>
    </source>
</evidence>
<evidence type="ECO:0000256" key="7">
    <source>
        <dbReference type="ARBA" id="ARBA00022989"/>
    </source>
</evidence>
<proteinExistence type="predicted"/>
<feature type="transmembrane region" description="Helical" evidence="9">
    <location>
        <begin position="377"/>
        <end position="396"/>
    </location>
</feature>
<dbReference type="RefSeq" id="WP_058482661.1">
    <property type="nucleotide sequence ID" value="NZ_CAAAII010000015.1"/>
</dbReference>
<keyword evidence="7 9" id="KW-1133">Transmembrane helix</keyword>
<feature type="transmembrane region" description="Helical" evidence="9">
    <location>
        <begin position="150"/>
        <end position="167"/>
    </location>
</feature>
<evidence type="ECO:0000256" key="6">
    <source>
        <dbReference type="ARBA" id="ARBA00022970"/>
    </source>
</evidence>
<dbReference type="GO" id="GO:0005886">
    <property type="term" value="C:plasma membrane"/>
    <property type="evidence" value="ECO:0007669"/>
    <property type="project" value="UniProtKB-SubCell"/>
</dbReference>
<dbReference type="Pfam" id="PF03222">
    <property type="entry name" value="Trp_Tyr_perm"/>
    <property type="match status" value="1"/>
</dbReference>
<keyword evidence="2" id="KW-0813">Transport</keyword>
<accession>A0A0W0Z7Y2</accession>
<feature type="transmembrane region" description="Helical" evidence="9">
    <location>
        <begin position="81"/>
        <end position="100"/>
    </location>
</feature>
<dbReference type="Gene3D" id="1.20.1740.10">
    <property type="entry name" value="Amino acid/polyamine transporter I"/>
    <property type="match status" value="1"/>
</dbReference>
<dbReference type="EMBL" id="LNYX01000008">
    <property type="protein sequence ID" value="KTD65250.1"/>
    <property type="molecule type" value="Genomic_DNA"/>
</dbReference>
<keyword evidence="11" id="KW-1185">Reference proteome</keyword>
<dbReference type="AlphaFoldDB" id="A0A0W0Z7Y2"/>
<evidence type="ECO:0000256" key="4">
    <source>
        <dbReference type="ARBA" id="ARBA00022519"/>
    </source>
</evidence>
<dbReference type="PANTHER" id="PTHR46997:SF2">
    <property type="entry name" value="TYROSINE-SPECIFIC TRANSPORT SYSTEM"/>
    <property type="match status" value="1"/>
</dbReference>
<evidence type="ECO:0000313" key="10">
    <source>
        <dbReference type="EMBL" id="KTD65250.1"/>
    </source>
</evidence>
<dbReference type="PATRIC" id="fig|452.5.peg.779"/>
<protein>
    <submittedName>
        <fullName evidence="10">Tyrosine-specific transport protein</fullName>
    </submittedName>
</protein>
<feature type="transmembrane region" description="Helical" evidence="9">
    <location>
        <begin position="39"/>
        <end position="61"/>
    </location>
</feature>
<feature type="transmembrane region" description="Helical" evidence="9">
    <location>
        <begin position="120"/>
        <end position="138"/>
    </location>
</feature>
<organism evidence="10 11">
    <name type="scientific">Legionella spiritensis</name>
    <dbReference type="NCBI Taxonomy" id="452"/>
    <lineage>
        <taxon>Bacteria</taxon>
        <taxon>Pseudomonadati</taxon>
        <taxon>Pseudomonadota</taxon>
        <taxon>Gammaproteobacteria</taxon>
        <taxon>Legionellales</taxon>
        <taxon>Legionellaceae</taxon>
        <taxon>Legionella</taxon>
    </lineage>
</organism>
<name>A0A0W0Z7Y2_LEGSP</name>
<keyword evidence="5 9" id="KW-0812">Transmembrane</keyword>
<feature type="transmembrane region" description="Helical" evidence="9">
    <location>
        <begin position="277"/>
        <end position="299"/>
    </location>
</feature>
<feature type="transmembrane region" description="Helical" evidence="9">
    <location>
        <begin position="336"/>
        <end position="357"/>
    </location>
</feature>
<dbReference type="GO" id="GO:0015173">
    <property type="term" value="F:aromatic amino acid transmembrane transporter activity"/>
    <property type="evidence" value="ECO:0007669"/>
    <property type="project" value="InterPro"/>
</dbReference>